<dbReference type="EMBL" id="CP109823">
    <property type="protein sequence ID" value="XAE53733.1"/>
    <property type="molecule type" value="Genomic_DNA"/>
</dbReference>
<evidence type="ECO:0008006" key="4">
    <source>
        <dbReference type="Google" id="ProtNLM"/>
    </source>
</evidence>
<feature type="region of interest" description="Disordered" evidence="1">
    <location>
        <begin position="85"/>
        <end position="107"/>
    </location>
</feature>
<evidence type="ECO:0000313" key="2">
    <source>
        <dbReference type="EMBL" id="XAE53733.1"/>
    </source>
</evidence>
<protein>
    <recommendedName>
        <fullName evidence="4">Lipoprotein</fullName>
    </recommendedName>
</protein>
<reference evidence="2 3" key="1">
    <citation type="submission" date="2022-10" db="EMBL/GenBank/DDBJ databases">
        <title>Genomic of Burkholderia cepacia PN-1.</title>
        <authorList>
            <person name="Yang Y."/>
            <person name="Guan H."/>
            <person name="Huang J."/>
        </authorList>
    </citation>
    <scope>NUCLEOTIDE SEQUENCE [LARGE SCALE GENOMIC DNA]</scope>
    <source>
        <strain evidence="2 3">PN-1</strain>
    </source>
</reference>
<accession>A0ABZ3DWY7</accession>
<gene>
    <name evidence="2" type="ORF">OHZ10_34455</name>
</gene>
<name>A0ABZ3DWY7_9BURK</name>
<evidence type="ECO:0000313" key="3">
    <source>
        <dbReference type="Proteomes" id="UP001448498"/>
    </source>
</evidence>
<keyword evidence="3" id="KW-1185">Reference proteome</keyword>
<evidence type="ECO:0000256" key="1">
    <source>
        <dbReference type="SAM" id="MobiDB-lite"/>
    </source>
</evidence>
<dbReference type="Proteomes" id="UP001448498">
    <property type="component" value="Chromosome 2"/>
</dbReference>
<dbReference type="RefSeq" id="WP_174993964.1">
    <property type="nucleotide sequence ID" value="NZ_CABVPX010000029.1"/>
</dbReference>
<sequence>MSFIFLTGQSQTLLNINWQSTRREVILKRTLIMFALVALSTTAFAQYQGAYYQWRDGSDVKCSANAPNAAWKLISGPYFDGECSQPLPKRSDLPAPPATPASGGTAK</sequence>
<organism evidence="2 3">
    <name type="scientific">Burkholderia arboris</name>
    <dbReference type="NCBI Taxonomy" id="488730"/>
    <lineage>
        <taxon>Bacteria</taxon>
        <taxon>Pseudomonadati</taxon>
        <taxon>Pseudomonadota</taxon>
        <taxon>Betaproteobacteria</taxon>
        <taxon>Burkholderiales</taxon>
        <taxon>Burkholderiaceae</taxon>
        <taxon>Burkholderia</taxon>
        <taxon>Burkholderia cepacia complex</taxon>
    </lineage>
</organism>
<proteinExistence type="predicted"/>